<proteinExistence type="predicted"/>
<dbReference type="EMBL" id="FMAF01000004">
    <property type="protein sequence ID" value="SCB24001.1"/>
    <property type="molecule type" value="Genomic_DNA"/>
</dbReference>
<reference evidence="1 2" key="1">
    <citation type="submission" date="2016-08" db="EMBL/GenBank/DDBJ databases">
        <authorList>
            <person name="Seilhamer J.J."/>
        </authorList>
    </citation>
    <scope>NUCLEOTIDE SEQUENCE [LARGE SCALE GENOMIC DNA]</scope>
    <source>
        <strain evidence="1 2">P1-7</strain>
    </source>
</reference>
<evidence type="ECO:0000313" key="2">
    <source>
        <dbReference type="Proteomes" id="UP000199205"/>
    </source>
</evidence>
<evidence type="ECO:0008006" key="3">
    <source>
        <dbReference type="Google" id="ProtNLM"/>
    </source>
</evidence>
<dbReference type="Proteomes" id="UP000199205">
    <property type="component" value="Unassembled WGS sequence"/>
</dbReference>
<evidence type="ECO:0000313" key="1">
    <source>
        <dbReference type="EMBL" id="SCB24001.1"/>
    </source>
</evidence>
<dbReference type="OrthoDB" id="5342145at2"/>
<organism evidence="1 2">
    <name type="scientific">Rhizobium lusitanum</name>
    <dbReference type="NCBI Taxonomy" id="293958"/>
    <lineage>
        <taxon>Bacteria</taxon>
        <taxon>Pseudomonadati</taxon>
        <taxon>Pseudomonadota</taxon>
        <taxon>Alphaproteobacteria</taxon>
        <taxon>Hyphomicrobiales</taxon>
        <taxon>Rhizobiaceae</taxon>
        <taxon>Rhizobium/Agrobacterium group</taxon>
        <taxon>Rhizobium</taxon>
    </lineage>
</organism>
<dbReference type="AlphaFoldDB" id="A0A1C3V8K1"/>
<gene>
    <name evidence="1" type="ORF">GA0061101_104400</name>
</gene>
<dbReference type="RefSeq" id="WP_037192821.1">
    <property type="nucleotide sequence ID" value="NZ_FMAF01000004.1"/>
</dbReference>
<accession>A0A1C3V8K1</accession>
<dbReference type="Pfam" id="PF11294">
    <property type="entry name" value="DUF3095"/>
    <property type="match status" value="1"/>
</dbReference>
<sequence>MAEPSNDDFFHKLTGFTRFEGVTDSANYRPLPDGWLLAVADIVSSTKAIASGHYKSVNMAGASVISAVLNALDKGDYPFVFGGDGALVAIPPSGEARVRQALAAVRAWVKEELQLDLRTALVPMSAVRGEGLDVMVARFNPSEYVSYAMFFGGGTSWAERQMKAGNFIVEAAAAEARPDLTGLSCRWNPIKAHNGEIVSIIAVPGNSGNSAKFQQLVADIIAISREQSRDAHPVPVEGPTPSLIFDGADIEARASAAPADRWRRKIAVALQIVAVYILDKFGLRVATFDAKVYRRDLAANSDFRKFDDGLKMTIDVDAAQLSRIEARLRQAEAEGICRYGLHRQDSALMTCFVPTPLMRDHMHFIDGASGGYAMAAMALRGKQPSELAAGE</sequence>
<name>A0A1C3V8K1_9HYPH</name>
<dbReference type="InterPro" id="IPR021445">
    <property type="entry name" value="DUF3095"/>
</dbReference>
<protein>
    <recommendedName>
        <fullName evidence="3">DUF3095 domain-containing protein</fullName>
    </recommendedName>
</protein>